<keyword evidence="2" id="KW-1185">Reference proteome</keyword>
<name>A0A4Y2QBP9_ARAVE</name>
<comment type="caution">
    <text evidence="1">The sequence shown here is derived from an EMBL/GenBank/DDBJ whole genome shotgun (WGS) entry which is preliminary data.</text>
</comment>
<evidence type="ECO:0000313" key="2">
    <source>
        <dbReference type="Proteomes" id="UP000499080"/>
    </source>
</evidence>
<gene>
    <name evidence="1" type="ORF">AVEN_163600_1</name>
</gene>
<organism evidence="1 2">
    <name type="scientific">Araneus ventricosus</name>
    <name type="common">Orbweaver spider</name>
    <name type="synonym">Epeira ventricosa</name>
    <dbReference type="NCBI Taxonomy" id="182803"/>
    <lineage>
        <taxon>Eukaryota</taxon>
        <taxon>Metazoa</taxon>
        <taxon>Ecdysozoa</taxon>
        <taxon>Arthropoda</taxon>
        <taxon>Chelicerata</taxon>
        <taxon>Arachnida</taxon>
        <taxon>Araneae</taxon>
        <taxon>Araneomorphae</taxon>
        <taxon>Entelegynae</taxon>
        <taxon>Araneoidea</taxon>
        <taxon>Araneidae</taxon>
        <taxon>Araneus</taxon>
    </lineage>
</organism>
<dbReference type="EMBL" id="BGPR01013439">
    <property type="protein sequence ID" value="GBN60652.1"/>
    <property type="molecule type" value="Genomic_DNA"/>
</dbReference>
<evidence type="ECO:0000313" key="1">
    <source>
        <dbReference type="EMBL" id="GBN60652.1"/>
    </source>
</evidence>
<sequence>MKEVAFLQVSASDLYVRNQIPQNLHLACEASARKIHAKDEMFSRWSDVEFCRGNADSGGTATPLVLEMQTASKISMQIAGLIKEKSGVALVKVSSLLICHPDLEPQSSGPRRTIDTKCMALYDVKI</sequence>
<accession>A0A4Y2QBP9</accession>
<dbReference type="AlphaFoldDB" id="A0A4Y2QBP9"/>
<dbReference type="Proteomes" id="UP000499080">
    <property type="component" value="Unassembled WGS sequence"/>
</dbReference>
<protein>
    <submittedName>
        <fullName evidence="1">Uncharacterized protein</fullName>
    </submittedName>
</protein>
<proteinExistence type="predicted"/>
<reference evidence="1 2" key="1">
    <citation type="journal article" date="2019" name="Sci. Rep.">
        <title>Orb-weaving spider Araneus ventricosus genome elucidates the spidroin gene catalogue.</title>
        <authorList>
            <person name="Kono N."/>
            <person name="Nakamura H."/>
            <person name="Ohtoshi R."/>
            <person name="Moran D.A.P."/>
            <person name="Shinohara A."/>
            <person name="Yoshida Y."/>
            <person name="Fujiwara M."/>
            <person name="Mori M."/>
            <person name="Tomita M."/>
            <person name="Arakawa K."/>
        </authorList>
    </citation>
    <scope>NUCLEOTIDE SEQUENCE [LARGE SCALE GENOMIC DNA]</scope>
</reference>